<reference evidence="1 2" key="1">
    <citation type="submission" date="2021-01" db="EMBL/GenBank/DDBJ databases">
        <title>Whole genome sequence of Paenibacillus sonchi LMG 24727 for comparative genomics.</title>
        <authorList>
            <person name="Lee G."/>
            <person name="Kim M.-J."/>
            <person name="Lim K."/>
            <person name="Shin J.-H."/>
        </authorList>
    </citation>
    <scope>NUCLEOTIDE SEQUENCE [LARGE SCALE GENOMIC DNA]</scope>
    <source>
        <strain evidence="1 2">LMG 24727</strain>
    </source>
</reference>
<evidence type="ECO:0000313" key="2">
    <source>
        <dbReference type="Proteomes" id="UP000595841"/>
    </source>
</evidence>
<proteinExistence type="predicted"/>
<dbReference type="KEGG" id="pson:JI735_00080"/>
<dbReference type="AlphaFoldDB" id="A0A974PCH4"/>
<name>A0A974PCH4_9BACL</name>
<dbReference type="EMBL" id="CP068595">
    <property type="protein sequence ID" value="QQZ61261.1"/>
    <property type="molecule type" value="Genomic_DNA"/>
</dbReference>
<dbReference type="Proteomes" id="UP000595841">
    <property type="component" value="Chromosome"/>
</dbReference>
<evidence type="ECO:0008006" key="3">
    <source>
        <dbReference type="Google" id="ProtNLM"/>
    </source>
</evidence>
<gene>
    <name evidence="1" type="ORF">JI735_00080</name>
</gene>
<evidence type="ECO:0000313" key="1">
    <source>
        <dbReference type="EMBL" id="QQZ61261.1"/>
    </source>
</evidence>
<dbReference type="RefSeq" id="WP_202676903.1">
    <property type="nucleotide sequence ID" value="NZ_CP068595.1"/>
</dbReference>
<organism evidence="1 2">
    <name type="scientific">Paenibacillus sonchi</name>
    <dbReference type="NCBI Taxonomy" id="373687"/>
    <lineage>
        <taxon>Bacteria</taxon>
        <taxon>Bacillati</taxon>
        <taxon>Bacillota</taxon>
        <taxon>Bacilli</taxon>
        <taxon>Bacillales</taxon>
        <taxon>Paenibacillaceae</taxon>
        <taxon>Paenibacillus</taxon>
        <taxon>Paenibacillus sonchi group</taxon>
    </lineage>
</organism>
<keyword evidence="2" id="KW-1185">Reference proteome</keyword>
<sequence>MYASYDRERAVDLLTLARHLADVILVDCSSYLSADPLSTVALELADTVYRLHSCELKSLMFYASYLPLLTDLRFRRSLNVSVLSNVKAGQDEREYSQVFGGIEVTLPYVTELEQQTADARLLDDLSGKEAKTYLSGVEHLIQLALPEEHPHVAKSKDKSSTTPIHNSTTLNLLNWLKSFLPKRRGDGQ</sequence>
<protein>
    <recommendedName>
        <fullName evidence="3">ParA family protein</fullName>
    </recommendedName>
</protein>
<accession>A0A974PCH4</accession>